<evidence type="ECO:0000313" key="10">
    <source>
        <dbReference type="EMBL" id="PNF35494.1"/>
    </source>
</evidence>
<keyword evidence="3 9" id="KW-0812">Transmembrane</keyword>
<feature type="compositionally biased region" description="Basic and acidic residues" evidence="8">
    <location>
        <begin position="34"/>
        <end position="56"/>
    </location>
</feature>
<organism evidence="10 11">
    <name type="scientific">Cryptotermes secundus</name>
    <dbReference type="NCBI Taxonomy" id="105785"/>
    <lineage>
        <taxon>Eukaryota</taxon>
        <taxon>Metazoa</taxon>
        <taxon>Ecdysozoa</taxon>
        <taxon>Arthropoda</taxon>
        <taxon>Hexapoda</taxon>
        <taxon>Insecta</taxon>
        <taxon>Pterygota</taxon>
        <taxon>Neoptera</taxon>
        <taxon>Polyneoptera</taxon>
        <taxon>Dictyoptera</taxon>
        <taxon>Blattodea</taxon>
        <taxon>Blattoidea</taxon>
        <taxon>Termitoidae</taxon>
        <taxon>Kalotermitidae</taxon>
        <taxon>Cryptotermitinae</taxon>
        <taxon>Cryptotermes</taxon>
    </lineage>
</organism>
<evidence type="ECO:0000256" key="1">
    <source>
        <dbReference type="ARBA" id="ARBA00004479"/>
    </source>
</evidence>
<dbReference type="AlphaFoldDB" id="A0A2J7R3S3"/>
<feature type="region of interest" description="Disordered" evidence="8">
    <location>
        <begin position="34"/>
        <end position="86"/>
    </location>
</feature>
<evidence type="ECO:0000256" key="8">
    <source>
        <dbReference type="SAM" id="MobiDB-lite"/>
    </source>
</evidence>
<evidence type="ECO:0000256" key="4">
    <source>
        <dbReference type="ARBA" id="ARBA00022729"/>
    </source>
</evidence>
<dbReference type="OrthoDB" id="5917722at2759"/>
<feature type="transmembrane region" description="Helical" evidence="9">
    <location>
        <begin position="102"/>
        <end position="123"/>
    </location>
</feature>
<feature type="compositionally biased region" description="Polar residues" evidence="8">
    <location>
        <begin position="63"/>
        <end position="86"/>
    </location>
</feature>
<dbReference type="Pfam" id="PF06679">
    <property type="entry name" value="DUF1180"/>
    <property type="match status" value="1"/>
</dbReference>
<evidence type="ECO:0000256" key="3">
    <source>
        <dbReference type="ARBA" id="ARBA00022692"/>
    </source>
</evidence>
<feature type="transmembrane region" description="Helical" evidence="9">
    <location>
        <begin position="7"/>
        <end position="26"/>
    </location>
</feature>
<dbReference type="Proteomes" id="UP000235965">
    <property type="component" value="Unassembled WGS sequence"/>
</dbReference>
<dbReference type="InterPro" id="IPR009565">
    <property type="entry name" value="FAM174-like"/>
</dbReference>
<evidence type="ECO:0000256" key="6">
    <source>
        <dbReference type="ARBA" id="ARBA00023136"/>
    </source>
</evidence>
<evidence type="ECO:0000313" key="11">
    <source>
        <dbReference type="Proteomes" id="UP000235965"/>
    </source>
</evidence>
<evidence type="ECO:0000256" key="5">
    <source>
        <dbReference type="ARBA" id="ARBA00022989"/>
    </source>
</evidence>
<dbReference type="GO" id="GO:0016020">
    <property type="term" value="C:membrane"/>
    <property type="evidence" value="ECO:0007669"/>
    <property type="project" value="UniProtKB-SubCell"/>
</dbReference>
<sequence length="173" mass="19502">MRLHSGYTNVMWIIVLCFLVQCLIISENKVHGKDNSAEEKTDVKKHETAAQKKKQTEAAVPQNRPSNGIESTNQSAEQVDNSSSRAYQETVQPSRKIISTGAFVRAFYVFVGVGAIVVMYIVVRTVRLRRRKSAVRKYGILASREDVELTPLGAEEEEEDTTLFEMSSHRSRP</sequence>
<evidence type="ECO:0000256" key="9">
    <source>
        <dbReference type="SAM" id="Phobius"/>
    </source>
</evidence>
<accession>A0A2J7R3S3</accession>
<evidence type="ECO:0000256" key="2">
    <source>
        <dbReference type="ARBA" id="ARBA00006986"/>
    </source>
</evidence>
<keyword evidence="5 9" id="KW-1133">Transmembrane helix</keyword>
<keyword evidence="11" id="KW-1185">Reference proteome</keyword>
<evidence type="ECO:0000256" key="7">
    <source>
        <dbReference type="ARBA" id="ARBA00023180"/>
    </source>
</evidence>
<dbReference type="PANTHER" id="PTHR28607">
    <property type="entry name" value="EXPRESSED PROTEIN"/>
    <property type="match status" value="1"/>
</dbReference>
<proteinExistence type="inferred from homology"/>
<comment type="subcellular location">
    <subcellularLocation>
        <location evidence="1">Membrane</location>
        <topology evidence="1">Single-pass type I membrane protein</topology>
    </subcellularLocation>
</comment>
<dbReference type="EMBL" id="NEVH01007818">
    <property type="protein sequence ID" value="PNF35494.1"/>
    <property type="molecule type" value="Genomic_DNA"/>
</dbReference>
<reference evidence="10 11" key="1">
    <citation type="submission" date="2017-12" db="EMBL/GenBank/DDBJ databases">
        <title>Hemimetabolous genomes reveal molecular basis of termite eusociality.</title>
        <authorList>
            <person name="Harrison M.C."/>
            <person name="Jongepier E."/>
            <person name="Robertson H.M."/>
            <person name="Arning N."/>
            <person name="Bitard-Feildel T."/>
            <person name="Chao H."/>
            <person name="Childers C.P."/>
            <person name="Dinh H."/>
            <person name="Doddapaneni H."/>
            <person name="Dugan S."/>
            <person name="Gowin J."/>
            <person name="Greiner C."/>
            <person name="Han Y."/>
            <person name="Hu H."/>
            <person name="Hughes D.S.T."/>
            <person name="Huylmans A.-K."/>
            <person name="Kemena C."/>
            <person name="Kremer L.P.M."/>
            <person name="Lee S.L."/>
            <person name="Lopez-Ezquerra A."/>
            <person name="Mallet L."/>
            <person name="Monroy-Kuhn J.M."/>
            <person name="Moser A."/>
            <person name="Murali S.C."/>
            <person name="Muzny D.M."/>
            <person name="Otani S."/>
            <person name="Piulachs M.-D."/>
            <person name="Poelchau M."/>
            <person name="Qu J."/>
            <person name="Schaub F."/>
            <person name="Wada-Katsumata A."/>
            <person name="Worley K.C."/>
            <person name="Xie Q."/>
            <person name="Ylla G."/>
            <person name="Poulsen M."/>
            <person name="Gibbs R.A."/>
            <person name="Schal C."/>
            <person name="Richards S."/>
            <person name="Belles X."/>
            <person name="Korb J."/>
            <person name="Bornberg-Bauer E."/>
        </authorList>
    </citation>
    <scope>NUCLEOTIDE SEQUENCE [LARGE SCALE GENOMIC DNA]</scope>
    <source>
        <tissue evidence="10">Whole body</tissue>
    </source>
</reference>
<keyword evidence="7" id="KW-0325">Glycoprotein</keyword>
<keyword evidence="6 9" id="KW-0472">Membrane</keyword>
<feature type="region of interest" description="Disordered" evidence="8">
    <location>
        <begin position="151"/>
        <end position="173"/>
    </location>
</feature>
<gene>
    <name evidence="10" type="ORF">B7P43_G04122</name>
</gene>
<name>A0A2J7R3S3_9NEOP</name>
<comment type="similarity">
    <text evidence="2">Belongs to the FAM174 family.</text>
</comment>
<dbReference type="InParanoid" id="A0A2J7R3S3"/>
<comment type="caution">
    <text evidence="10">The sequence shown here is derived from an EMBL/GenBank/DDBJ whole genome shotgun (WGS) entry which is preliminary data.</text>
</comment>
<keyword evidence="4" id="KW-0732">Signal</keyword>
<dbReference type="PANTHER" id="PTHR28607:SF4">
    <property type="entry name" value="TRANSMEMBRANE PROTEIN"/>
    <property type="match status" value="1"/>
</dbReference>
<protein>
    <submittedName>
        <fullName evidence="10">Uncharacterized protein</fullName>
    </submittedName>
</protein>